<proteinExistence type="predicted"/>
<protein>
    <recommendedName>
        <fullName evidence="3">YD repeat-containing protein</fullName>
    </recommendedName>
</protein>
<reference evidence="1 2" key="1">
    <citation type="submission" date="2021-05" db="EMBL/GenBank/DDBJ databases">
        <title>A Polyphasic approach of four new species of the genus Ohtaekwangia: Ohtaekwangia histidinii sp. nov., Ohtaekwangia cretensis sp. nov., Ohtaekwangia indiensis sp. nov., Ohtaekwangia reichenbachii sp. nov. from diverse environment.</title>
        <authorList>
            <person name="Octaviana S."/>
        </authorList>
    </citation>
    <scope>NUCLEOTIDE SEQUENCE [LARGE SCALE GENOMIC DNA]</scope>
    <source>
        <strain evidence="1 2">PWU4</strain>
    </source>
</reference>
<evidence type="ECO:0000313" key="2">
    <source>
        <dbReference type="Proteomes" id="UP001319200"/>
    </source>
</evidence>
<sequence>MSISLDYHAGGIKVDEVASNVGIGFALNAGGVITRTQRGIADEIPVYGFVNRPSIPDETEGNRYNGATTYLRMNVNEIDSQNDVFNFNFNGQSGKFMFGKNGDFLMLTPSKIRVESEMGATPMSASVNFKKFTITDEQGVKYIFDEMEITRNPMGYGVFNSFVSSWYLTKVIAPFSTDSIEIQYDQEKYRYIPSLSASETIGIVPFPGTRSGGGSEVDIEGKRVKKIIYPNKVTVNFIYDETQRTDLPQTGLGMGLYRLKQITITDGVTTRGYNLHHNYSLNRLTLSKVVPFSGAEESRGYTFDYFTESGISPAALPNRLSFQQDHWGFYNNNPGGLIPHEYFKISSYRELPGGNREVHTERVKYGSLSRMTYPTGGYTEFEMEANVADDFRLRRDITLKHTHVNGSLSIACSNTTPGSESFTFNGDPGSYTKFSISFYPGSYACADVNNCKLIAEIRNNSNTPVTTQQIPFTQDLSVYHEFSLLNLAPGTYTCHLQTQGVTNFQDYVSLEWTEIREQNPDSTVINDYRPYVGGLRVKAIRDYDGIKSTPVTSRLYDYVKEDGTSTAGGLGTYPVYTHGVYYDDRLTCDSWSADGIQLYFDNGGIPNAIVRSSSAVQSLAMINGSPVNYSRVVEKFTNNGVSNGMIIRYFDSYVESPLPEQINFPYTPPDYLDYGYGQLRKEIILDKNLDTLKVTRNDYVITQDNYYTSPQRYDNFRSISLVPVKYELNFAPCPGGPPLDMRLFWQQVVRPIYFLGNSFVPNTGRKDLSRTLITEYSGTEKLTTEILYTRDDHYNLKTTTTSNSKGELTTQRLHYPYEYTVPVAVSMVQENMLALPVSEEIWKTKGTAEYLVGGRINNYQEVSSGIRKSSIDDFESATPVPASSVPAFNAASFNRSPSLFKESVIFRHYSEKGFIAEQAKKDDVIQSVIWDYNMQFPVAVVNALNRDVAFTSFEGDGTGNWTINNTVRNSTDALTGRSCYQLSNGAISKTNLPTSARYVVSYWSKNGSYSIGGGTVTTRTGRSLNGWTHYEHQVQLTGTMLSVSGSGLIDELRLYPVGAQMTTYTYDPATAVTSMTDANNLTTFYEYDGLGRLVLVKDAARNIVKKIEYNYKVQ</sequence>
<dbReference type="AlphaFoldDB" id="A0AAP2GHI1"/>
<accession>A0AAP2GHI1</accession>
<comment type="caution">
    <text evidence="1">The sequence shown here is derived from an EMBL/GenBank/DDBJ whole genome shotgun (WGS) entry which is preliminary data.</text>
</comment>
<name>A0AAP2GHI1_9BACT</name>
<organism evidence="1 2">
    <name type="scientific">Chryseosolibacter histidini</name>
    <dbReference type="NCBI Taxonomy" id="2782349"/>
    <lineage>
        <taxon>Bacteria</taxon>
        <taxon>Pseudomonadati</taxon>
        <taxon>Bacteroidota</taxon>
        <taxon>Cytophagia</taxon>
        <taxon>Cytophagales</taxon>
        <taxon>Chryseotaleaceae</taxon>
        <taxon>Chryseosolibacter</taxon>
    </lineage>
</organism>
<dbReference type="Proteomes" id="UP001319200">
    <property type="component" value="Unassembled WGS sequence"/>
</dbReference>
<evidence type="ECO:0000313" key="1">
    <source>
        <dbReference type="EMBL" id="MBT1696051.1"/>
    </source>
</evidence>
<dbReference type="Pfam" id="PF05593">
    <property type="entry name" value="RHS_repeat"/>
    <property type="match status" value="1"/>
</dbReference>
<keyword evidence="2" id="KW-1185">Reference proteome</keyword>
<evidence type="ECO:0008006" key="3">
    <source>
        <dbReference type="Google" id="ProtNLM"/>
    </source>
</evidence>
<dbReference type="Gene3D" id="2.180.10.10">
    <property type="entry name" value="RHS repeat-associated core"/>
    <property type="match status" value="1"/>
</dbReference>
<dbReference type="EMBL" id="JAHESF010000003">
    <property type="protein sequence ID" value="MBT1696051.1"/>
    <property type="molecule type" value="Genomic_DNA"/>
</dbReference>
<dbReference type="RefSeq" id="WP_254160979.1">
    <property type="nucleotide sequence ID" value="NZ_JAHESF010000003.1"/>
</dbReference>
<dbReference type="InterPro" id="IPR031325">
    <property type="entry name" value="RHS_repeat"/>
</dbReference>
<dbReference type="InterPro" id="IPR006530">
    <property type="entry name" value="YD"/>
</dbReference>
<dbReference type="NCBIfam" id="TIGR01643">
    <property type="entry name" value="YD_repeat_2x"/>
    <property type="match status" value="1"/>
</dbReference>
<gene>
    <name evidence="1" type="ORF">KK083_04125</name>
</gene>